<evidence type="ECO:0000313" key="2">
    <source>
        <dbReference type="Proteomes" id="UP001396334"/>
    </source>
</evidence>
<evidence type="ECO:0008006" key="3">
    <source>
        <dbReference type="Google" id="ProtNLM"/>
    </source>
</evidence>
<reference evidence="1 2" key="1">
    <citation type="journal article" date="2024" name="G3 (Bethesda)">
        <title>Genome assembly of Hibiscus sabdariffa L. provides insights into metabolisms of medicinal natural products.</title>
        <authorList>
            <person name="Kim T."/>
        </authorList>
    </citation>
    <scope>NUCLEOTIDE SEQUENCE [LARGE SCALE GENOMIC DNA]</scope>
    <source>
        <strain evidence="1">TK-2024</strain>
        <tissue evidence="1">Old leaves</tissue>
    </source>
</reference>
<accession>A0ABR2NS55</accession>
<dbReference type="Proteomes" id="UP001396334">
    <property type="component" value="Unassembled WGS sequence"/>
</dbReference>
<keyword evidence="2" id="KW-1185">Reference proteome</keyword>
<evidence type="ECO:0000313" key="1">
    <source>
        <dbReference type="EMBL" id="KAK8978810.1"/>
    </source>
</evidence>
<comment type="caution">
    <text evidence="1">The sequence shown here is derived from an EMBL/GenBank/DDBJ whole genome shotgun (WGS) entry which is preliminary data.</text>
</comment>
<dbReference type="EMBL" id="JBBPBN010000108">
    <property type="protein sequence ID" value="KAK8978810.1"/>
    <property type="molecule type" value="Genomic_DNA"/>
</dbReference>
<organism evidence="1 2">
    <name type="scientific">Hibiscus sabdariffa</name>
    <name type="common">roselle</name>
    <dbReference type="NCBI Taxonomy" id="183260"/>
    <lineage>
        <taxon>Eukaryota</taxon>
        <taxon>Viridiplantae</taxon>
        <taxon>Streptophyta</taxon>
        <taxon>Embryophyta</taxon>
        <taxon>Tracheophyta</taxon>
        <taxon>Spermatophyta</taxon>
        <taxon>Magnoliopsida</taxon>
        <taxon>eudicotyledons</taxon>
        <taxon>Gunneridae</taxon>
        <taxon>Pentapetalae</taxon>
        <taxon>rosids</taxon>
        <taxon>malvids</taxon>
        <taxon>Malvales</taxon>
        <taxon>Malvaceae</taxon>
        <taxon>Malvoideae</taxon>
        <taxon>Hibiscus</taxon>
    </lineage>
</organism>
<gene>
    <name evidence="1" type="ORF">V6N11_048082</name>
</gene>
<sequence length="93" mass="10474">MKRRGLKLVVLSRCSKTLAWSFNNGGSESPKVLCPKSIREYSLHVCVRAAAGNAKDSWLRSPRVSWDRCNLVLFLQLSSSAPMLQRHVARYPS</sequence>
<name>A0ABR2NS55_9ROSI</name>
<protein>
    <recommendedName>
        <fullName evidence="3">Secreted protein</fullName>
    </recommendedName>
</protein>
<proteinExistence type="predicted"/>